<accession>A0A0E0B7C6</accession>
<dbReference type="HOGENOM" id="CLU_2625943_0_0_1"/>
<evidence type="ECO:0000256" key="1">
    <source>
        <dbReference type="SAM" id="MobiDB-lite"/>
    </source>
</evidence>
<reference evidence="2" key="2">
    <citation type="submission" date="2018-05" db="EMBL/GenBank/DDBJ databases">
        <title>OgluRS3 (Oryza glumaepatula Reference Sequence Version 3).</title>
        <authorList>
            <person name="Zhang J."/>
            <person name="Kudrna D."/>
            <person name="Lee S."/>
            <person name="Talag J."/>
            <person name="Welchert J."/>
            <person name="Wing R.A."/>
        </authorList>
    </citation>
    <scope>NUCLEOTIDE SEQUENCE [LARGE SCALE GENOMIC DNA]</scope>
</reference>
<organism evidence="2">
    <name type="scientific">Oryza glumipatula</name>
    <dbReference type="NCBI Taxonomy" id="40148"/>
    <lineage>
        <taxon>Eukaryota</taxon>
        <taxon>Viridiplantae</taxon>
        <taxon>Streptophyta</taxon>
        <taxon>Embryophyta</taxon>
        <taxon>Tracheophyta</taxon>
        <taxon>Spermatophyta</taxon>
        <taxon>Magnoliopsida</taxon>
        <taxon>Liliopsida</taxon>
        <taxon>Poales</taxon>
        <taxon>Poaceae</taxon>
        <taxon>BOP clade</taxon>
        <taxon>Oryzoideae</taxon>
        <taxon>Oryzeae</taxon>
        <taxon>Oryzinae</taxon>
        <taxon>Oryza</taxon>
    </lineage>
</organism>
<evidence type="ECO:0000313" key="2">
    <source>
        <dbReference type="EnsemblPlants" id="OGLUM10G01070.1"/>
    </source>
</evidence>
<feature type="compositionally biased region" description="Basic and acidic residues" evidence="1">
    <location>
        <begin position="38"/>
        <end position="78"/>
    </location>
</feature>
<evidence type="ECO:0000313" key="3">
    <source>
        <dbReference type="Proteomes" id="UP000026961"/>
    </source>
</evidence>
<keyword evidence="3" id="KW-1185">Reference proteome</keyword>
<sequence>MAESWKDPPGEAAAGGRVREGWGTAWMRCGVDSGGGGRRREMRERGVHAHGAREAARCGRGKGEEGRGAWGRRSSEMR</sequence>
<reference evidence="2" key="1">
    <citation type="submission" date="2015-04" db="UniProtKB">
        <authorList>
            <consortium name="EnsemblPlants"/>
        </authorList>
    </citation>
    <scope>IDENTIFICATION</scope>
</reference>
<feature type="region of interest" description="Disordered" evidence="1">
    <location>
        <begin position="31"/>
        <end position="78"/>
    </location>
</feature>
<protein>
    <submittedName>
        <fullName evidence="2">Uncharacterized protein</fullName>
    </submittedName>
</protein>
<dbReference type="Proteomes" id="UP000026961">
    <property type="component" value="Chromosome 10"/>
</dbReference>
<proteinExistence type="predicted"/>
<dbReference type="AlphaFoldDB" id="A0A0E0B7C6"/>
<dbReference type="Gramene" id="OGLUM10G01070.1">
    <property type="protein sequence ID" value="OGLUM10G01070.1"/>
    <property type="gene ID" value="OGLUM10G01070"/>
</dbReference>
<name>A0A0E0B7C6_9ORYZ</name>
<dbReference type="EnsemblPlants" id="OGLUM10G01070.1">
    <property type="protein sequence ID" value="OGLUM10G01070.1"/>
    <property type="gene ID" value="OGLUM10G01070"/>
</dbReference>